<dbReference type="GO" id="GO:0016020">
    <property type="term" value="C:membrane"/>
    <property type="evidence" value="ECO:0007669"/>
    <property type="project" value="InterPro"/>
</dbReference>
<protein>
    <submittedName>
        <fullName evidence="5">Spore germination protein KA</fullName>
    </submittedName>
</protein>
<feature type="compositionally biased region" description="Polar residues" evidence="3">
    <location>
        <begin position="14"/>
        <end position="30"/>
    </location>
</feature>
<dbReference type="InterPro" id="IPR050768">
    <property type="entry name" value="UPF0353/GerABKA_families"/>
</dbReference>
<feature type="transmembrane region" description="Helical" evidence="4">
    <location>
        <begin position="327"/>
        <end position="349"/>
    </location>
</feature>
<feature type="region of interest" description="Disordered" evidence="3">
    <location>
        <begin position="1"/>
        <end position="33"/>
    </location>
</feature>
<evidence type="ECO:0000256" key="2">
    <source>
        <dbReference type="ARBA" id="ARBA00023136"/>
    </source>
</evidence>
<evidence type="ECO:0000256" key="4">
    <source>
        <dbReference type="SAM" id="Phobius"/>
    </source>
</evidence>
<dbReference type="AlphaFoldDB" id="A0A1M4UBR7"/>
<dbReference type="PANTHER" id="PTHR22550">
    <property type="entry name" value="SPORE GERMINATION PROTEIN"/>
    <property type="match status" value="1"/>
</dbReference>
<dbReference type="InterPro" id="IPR004995">
    <property type="entry name" value="Spore_Ger"/>
</dbReference>
<evidence type="ECO:0000313" key="5">
    <source>
        <dbReference type="EMBL" id="SHE54252.1"/>
    </source>
</evidence>
<evidence type="ECO:0000256" key="1">
    <source>
        <dbReference type="ARBA" id="ARBA00005278"/>
    </source>
</evidence>
<feature type="transmembrane region" description="Helical" evidence="4">
    <location>
        <begin position="453"/>
        <end position="476"/>
    </location>
</feature>
<dbReference type="Pfam" id="PF03323">
    <property type="entry name" value="GerA"/>
    <property type="match status" value="1"/>
</dbReference>
<evidence type="ECO:0000313" key="6">
    <source>
        <dbReference type="Proteomes" id="UP000184196"/>
    </source>
</evidence>
<feature type="transmembrane region" description="Helical" evidence="4">
    <location>
        <begin position="421"/>
        <end position="441"/>
    </location>
</feature>
<dbReference type="PIRSF" id="PIRSF005690">
    <property type="entry name" value="GerBA"/>
    <property type="match status" value="1"/>
</dbReference>
<gene>
    <name evidence="5" type="ORF">SAMN02745218_00467</name>
</gene>
<keyword evidence="4" id="KW-0812">Transmembrane</keyword>
<accession>A0A1M4UBR7</accession>
<keyword evidence="2 4" id="KW-0472">Membrane</keyword>
<keyword evidence="6" id="KW-1185">Reference proteome</keyword>
<proteinExistence type="inferred from homology"/>
<dbReference type="GO" id="GO:0009847">
    <property type="term" value="P:spore germination"/>
    <property type="evidence" value="ECO:0007669"/>
    <property type="project" value="InterPro"/>
</dbReference>
<keyword evidence="4" id="KW-1133">Transmembrane helix</keyword>
<name>A0A1M4UBR7_9FIRM</name>
<organism evidence="5 6">
    <name type="scientific">Desulfofundulus australicus DSM 11792</name>
    <dbReference type="NCBI Taxonomy" id="1121425"/>
    <lineage>
        <taxon>Bacteria</taxon>
        <taxon>Bacillati</taxon>
        <taxon>Bacillota</taxon>
        <taxon>Clostridia</taxon>
        <taxon>Eubacteriales</taxon>
        <taxon>Peptococcaceae</taxon>
        <taxon>Desulfofundulus</taxon>
    </lineage>
</organism>
<dbReference type="EMBL" id="FQUW01000006">
    <property type="protein sequence ID" value="SHE54252.1"/>
    <property type="molecule type" value="Genomic_DNA"/>
</dbReference>
<feature type="compositionally biased region" description="Basic residues" evidence="3">
    <location>
        <begin position="1"/>
        <end position="11"/>
    </location>
</feature>
<comment type="similarity">
    <text evidence="1">Belongs to the GerABKA family.</text>
</comment>
<reference evidence="6" key="1">
    <citation type="submission" date="2016-11" db="EMBL/GenBank/DDBJ databases">
        <authorList>
            <person name="Varghese N."/>
            <person name="Submissions S."/>
        </authorList>
    </citation>
    <scope>NUCLEOTIDE SEQUENCE [LARGE SCALE GENOMIC DNA]</scope>
    <source>
        <strain evidence="6">DSM 11792</strain>
    </source>
</reference>
<evidence type="ECO:0000256" key="3">
    <source>
        <dbReference type="SAM" id="MobiDB-lite"/>
    </source>
</evidence>
<dbReference type="RefSeq" id="WP_242655805.1">
    <property type="nucleotide sequence ID" value="NZ_FQUW01000006.1"/>
</dbReference>
<dbReference type="PANTHER" id="PTHR22550:SF5">
    <property type="entry name" value="LEUCINE ZIPPER PROTEIN 4"/>
    <property type="match status" value="1"/>
</dbReference>
<dbReference type="Proteomes" id="UP000184196">
    <property type="component" value="Unassembled WGS sequence"/>
</dbReference>
<sequence length="540" mass="59824">MVRFLKPRKPGMVKQSNQQVSQSRESSLPDTSWKEQVLSPDLDTNLAQIKAILDRCSDVMYREFIFAQNEQIRLALIYTDGLTDKEQISEQITKALALEVAMAAPGQEISKSRALEFIKQRGLCVNEIKQTDKIREIIQAILSGDSVLLMDGYATAIINGTRGWASRAISEPEAEPTVRGARDSFVETLRTNTALLRRRISSPNLKIEVFKLGEVTNTEVAVAYIEGIVNEKLVAEVKSRLQRIKVDAILESGYIEELIEDHPWSPFPTVNHTEKPDRAAAMLLEGRVAILVDGTPFVLTVPNLFVEHLHAAEDYYERFIFTTAVRVIRFFSAFISLTLPALYIAAVSFHPELLPTTLLLSIAGQREAVPFPVFMEVLVMELTFETLREAGIRLPRPLGQAVSIVGALVIGEAAVRAGLVAAATVIVVAFTGIASFTFAYSASIAFRLLRFTLMFLSAAMGLFGLITGVALIGIHLCSLRSFGVPYLSPAVPMTGTDLKDVVFRAPLWAMFTRPRLIARQNQERQEQNLKPAPPETRPRG</sequence>